<dbReference type="GO" id="GO:0005886">
    <property type="term" value="C:plasma membrane"/>
    <property type="evidence" value="ECO:0007669"/>
    <property type="project" value="UniProtKB-SubCell"/>
</dbReference>
<dbReference type="Pfam" id="PF19300">
    <property type="entry name" value="BPD_transp_1_N"/>
    <property type="match status" value="1"/>
</dbReference>
<evidence type="ECO:0000256" key="1">
    <source>
        <dbReference type="ARBA" id="ARBA00004651"/>
    </source>
</evidence>
<evidence type="ECO:0000256" key="2">
    <source>
        <dbReference type="ARBA" id="ARBA00022448"/>
    </source>
</evidence>
<dbReference type="InterPro" id="IPR000515">
    <property type="entry name" value="MetI-like"/>
</dbReference>
<dbReference type="SUPFAM" id="SSF161098">
    <property type="entry name" value="MetI-like"/>
    <property type="match status" value="1"/>
</dbReference>
<feature type="transmembrane region" description="Helical" evidence="7">
    <location>
        <begin position="99"/>
        <end position="122"/>
    </location>
</feature>
<evidence type="ECO:0000256" key="7">
    <source>
        <dbReference type="RuleBase" id="RU363032"/>
    </source>
</evidence>
<evidence type="ECO:0000256" key="5">
    <source>
        <dbReference type="ARBA" id="ARBA00022989"/>
    </source>
</evidence>
<evidence type="ECO:0000256" key="4">
    <source>
        <dbReference type="ARBA" id="ARBA00022692"/>
    </source>
</evidence>
<comment type="caution">
    <text evidence="9">The sequence shown here is derived from an EMBL/GenBank/DDBJ whole genome shotgun (WGS) entry which is preliminary data.</text>
</comment>
<dbReference type="GO" id="GO:0055085">
    <property type="term" value="P:transmembrane transport"/>
    <property type="evidence" value="ECO:0007669"/>
    <property type="project" value="InterPro"/>
</dbReference>
<keyword evidence="4 7" id="KW-0812">Transmembrane</keyword>
<dbReference type="PANTHER" id="PTHR43163">
    <property type="entry name" value="DIPEPTIDE TRANSPORT SYSTEM PERMEASE PROTEIN DPPB-RELATED"/>
    <property type="match status" value="1"/>
</dbReference>
<evidence type="ECO:0000313" key="10">
    <source>
        <dbReference type="Proteomes" id="UP000005384"/>
    </source>
</evidence>
<dbReference type="RefSeq" id="WP_006780246.1">
    <property type="nucleotide sequence ID" value="NZ_CP040506.1"/>
</dbReference>
<dbReference type="OrthoDB" id="9806409at2"/>
<comment type="subcellular location">
    <subcellularLocation>
        <location evidence="1 7">Cell membrane</location>
        <topology evidence="1 7">Multi-pass membrane protein</topology>
    </subcellularLocation>
</comment>
<dbReference type="InterPro" id="IPR035906">
    <property type="entry name" value="MetI-like_sf"/>
</dbReference>
<dbReference type="Pfam" id="PF00528">
    <property type="entry name" value="BPD_transp_1"/>
    <property type="match status" value="1"/>
</dbReference>
<keyword evidence="5 7" id="KW-1133">Transmembrane helix</keyword>
<dbReference type="HOGENOM" id="CLU_036879_0_0_9"/>
<dbReference type="Gene3D" id="1.10.3720.10">
    <property type="entry name" value="MetI-like"/>
    <property type="match status" value="1"/>
</dbReference>
<evidence type="ECO:0000259" key="8">
    <source>
        <dbReference type="PROSITE" id="PS50928"/>
    </source>
</evidence>
<feature type="transmembrane region" description="Helical" evidence="7">
    <location>
        <begin position="169"/>
        <end position="186"/>
    </location>
</feature>
<proteinExistence type="inferred from homology"/>
<dbReference type="AlphaFoldDB" id="G5IFI8"/>
<keyword evidence="2 7" id="KW-0813">Transport</keyword>
<feature type="domain" description="ABC transmembrane type-1" evidence="8">
    <location>
        <begin position="95"/>
        <end position="296"/>
    </location>
</feature>
<evidence type="ECO:0000256" key="6">
    <source>
        <dbReference type="ARBA" id="ARBA00023136"/>
    </source>
</evidence>
<accession>G5IFI8</accession>
<dbReference type="PANTHER" id="PTHR43163:SF6">
    <property type="entry name" value="DIPEPTIDE TRANSPORT SYSTEM PERMEASE PROTEIN DPPB-RELATED"/>
    <property type="match status" value="1"/>
</dbReference>
<keyword evidence="10" id="KW-1185">Reference proteome</keyword>
<evidence type="ECO:0000256" key="3">
    <source>
        <dbReference type="ARBA" id="ARBA00022475"/>
    </source>
</evidence>
<comment type="similarity">
    <text evidence="7">Belongs to the binding-protein-dependent transport system permease family.</text>
</comment>
<feature type="transmembrane region" description="Helical" evidence="7">
    <location>
        <begin position="277"/>
        <end position="299"/>
    </location>
</feature>
<dbReference type="CDD" id="cd06261">
    <property type="entry name" value="TM_PBP2"/>
    <property type="match status" value="1"/>
</dbReference>
<keyword evidence="3" id="KW-1003">Cell membrane</keyword>
<dbReference type="PATRIC" id="fig|742737.3.peg.2291"/>
<reference evidence="9 10" key="1">
    <citation type="submission" date="2011-08" db="EMBL/GenBank/DDBJ databases">
        <title>The Genome Sequence of Clostridium hathewayi WAL-18680.</title>
        <authorList>
            <consortium name="The Broad Institute Genome Sequencing Platform"/>
            <person name="Earl A."/>
            <person name="Ward D."/>
            <person name="Feldgarden M."/>
            <person name="Gevers D."/>
            <person name="Finegold S.M."/>
            <person name="Summanen P.H."/>
            <person name="Molitoris D.R."/>
            <person name="Song M."/>
            <person name="Daigneault M."/>
            <person name="Allen-Vercoe E."/>
            <person name="Young S.K."/>
            <person name="Zeng Q."/>
            <person name="Gargeya S."/>
            <person name="Fitzgerald M."/>
            <person name="Haas B."/>
            <person name="Abouelleil A."/>
            <person name="Alvarado L."/>
            <person name="Arachchi H.M."/>
            <person name="Berlin A."/>
            <person name="Brown A."/>
            <person name="Chapman S.B."/>
            <person name="Chen Z."/>
            <person name="Dunbar C."/>
            <person name="Freedman E."/>
            <person name="Gearin G."/>
            <person name="Gellesch M."/>
            <person name="Goldberg J."/>
            <person name="Griggs A."/>
            <person name="Gujja S."/>
            <person name="Heiman D."/>
            <person name="Howarth C."/>
            <person name="Larson L."/>
            <person name="Lui A."/>
            <person name="MacDonald P.J.P."/>
            <person name="Montmayeur A."/>
            <person name="Murphy C."/>
            <person name="Neiman D."/>
            <person name="Pearson M."/>
            <person name="Priest M."/>
            <person name="Roberts A."/>
            <person name="Saif S."/>
            <person name="Shea T."/>
            <person name="Shenoy N."/>
            <person name="Sisk P."/>
            <person name="Stolte C."/>
            <person name="Sykes S."/>
            <person name="Wortman J."/>
            <person name="Nusbaum C."/>
            <person name="Birren B."/>
        </authorList>
    </citation>
    <scope>NUCLEOTIDE SEQUENCE [LARGE SCALE GENOMIC DNA]</scope>
    <source>
        <strain evidence="9 10">WAL-18680</strain>
    </source>
</reference>
<dbReference type="PROSITE" id="PS50928">
    <property type="entry name" value="ABC_TM1"/>
    <property type="match status" value="1"/>
</dbReference>
<dbReference type="Proteomes" id="UP000005384">
    <property type="component" value="Unassembled WGS sequence"/>
</dbReference>
<organism evidence="9 10">
    <name type="scientific">Hungatella hathewayi WAL-18680</name>
    <dbReference type="NCBI Taxonomy" id="742737"/>
    <lineage>
        <taxon>Bacteria</taxon>
        <taxon>Bacillati</taxon>
        <taxon>Bacillota</taxon>
        <taxon>Clostridia</taxon>
        <taxon>Lachnospirales</taxon>
        <taxon>Lachnospiraceae</taxon>
        <taxon>Hungatella</taxon>
    </lineage>
</organism>
<evidence type="ECO:0000313" key="9">
    <source>
        <dbReference type="EMBL" id="EHI59771.1"/>
    </source>
</evidence>
<dbReference type="EMBL" id="ADLN01000046">
    <property type="protein sequence ID" value="EHI59771.1"/>
    <property type="molecule type" value="Genomic_DNA"/>
</dbReference>
<gene>
    <name evidence="9" type="ORF">HMPREF9473_02266</name>
</gene>
<sequence>MKKNMIRRILASFIVLLGVTLVAFLLVRLGGGDPARMMAGDTATLEEVEEYRIRMGLDKPWIIQYLTYMKGLLKGDLGYSWKYGMSVSEILSTRLPQTLILSLFGFGWACVFSIILGVIAGVKQGTAVDFGAMFFAIIGQAMSTVWLGFMLILLFGVKLGWLPIQGMGGFKNMIMPGLCIGFGFAANQTRLMRSGMVDVIREDYITATRARGISKGVTYMKYAFRNALLPIITNIGGQFGKLLAGATVVENIFNWPGMGALLVQAINTRDYQLVQSILLISSVMLVVGNLLADILYTVVDPRISFN</sequence>
<feature type="transmembrane region" description="Helical" evidence="7">
    <location>
        <begin position="134"/>
        <end position="157"/>
    </location>
</feature>
<keyword evidence="6 7" id="KW-0472">Membrane</keyword>
<name>G5IFI8_9FIRM</name>
<protein>
    <recommendedName>
        <fullName evidence="8">ABC transmembrane type-1 domain-containing protein</fullName>
    </recommendedName>
</protein>
<dbReference type="InterPro" id="IPR045621">
    <property type="entry name" value="BPD_transp_1_N"/>
</dbReference>